<evidence type="ECO:0000256" key="1">
    <source>
        <dbReference type="ARBA" id="ARBA00023015"/>
    </source>
</evidence>
<dbReference type="Pfam" id="PF17932">
    <property type="entry name" value="TetR_C_24"/>
    <property type="match status" value="1"/>
</dbReference>
<keyword evidence="3" id="KW-0804">Transcription</keyword>
<evidence type="ECO:0000256" key="3">
    <source>
        <dbReference type="ARBA" id="ARBA00023163"/>
    </source>
</evidence>
<organism evidence="6 7">
    <name type="scientific">Mumia zhuanghuii</name>
    <dbReference type="NCBI Taxonomy" id="2585211"/>
    <lineage>
        <taxon>Bacteria</taxon>
        <taxon>Bacillati</taxon>
        <taxon>Actinomycetota</taxon>
        <taxon>Actinomycetes</taxon>
        <taxon>Propionibacteriales</taxon>
        <taxon>Nocardioidaceae</taxon>
        <taxon>Mumia</taxon>
    </lineage>
</organism>
<dbReference type="AlphaFoldDB" id="A0A5C4N248"/>
<dbReference type="EMBL" id="VDFR01000003">
    <property type="protein sequence ID" value="TNC52289.1"/>
    <property type="molecule type" value="Genomic_DNA"/>
</dbReference>
<dbReference type="InterPro" id="IPR041490">
    <property type="entry name" value="KstR2_TetR_C"/>
</dbReference>
<feature type="DNA-binding region" description="H-T-H motif" evidence="4">
    <location>
        <begin position="102"/>
        <end position="121"/>
    </location>
</feature>
<dbReference type="SUPFAM" id="SSF46689">
    <property type="entry name" value="Homeodomain-like"/>
    <property type="match status" value="1"/>
</dbReference>
<evidence type="ECO:0000313" key="6">
    <source>
        <dbReference type="EMBL" id="TNC52289.1"/>
    </source>
</evidence>
<protein>
    <submittedName>
        <fullName evidence="6">TetR/AcrR family transcriptional regulator</fullName>
    </submittedName>
</protein>
<feature type="domain" description="HTH tetR-type" evidence="5">
    <location>
        <begin position="79"/>
        <end position="139"/>
    </location>
</feature>
<evidence type="ECO:0000259" key="5">
    <source>
        <dbReference type="PROSITE" id="PS50977"/>
    </source>
</evidence>
<evidence type="ECO:0000256" key="2">
    <source>
        <dbReference type="ARBA" id="ARBA00023125"/>
    </source>
</evidence>
<dbReference type="InterPro" id="IPR036271">
    <property type="entry name" value="Tet_transcr_reg_TetR-rel_C_sf"/>
</dbReference>
<dbReference type="Pfam" id="PF00440">
    <property type="entry name" value="TetR_N"/>
    <property type="match status" value="1"/>
</dbReference>
<dbReference type="GO" id="GO:0003700">
    <property type="term" value="F:DNA-binding transcription factor activity"/>
    <property type="evidence" value="ECO:0007669"/>
    <property type="project" value="TreeGrafter"/>
</dbReference>
<evidence type="ECO:0000256" key="4">
    <source>
        <dbReference type="PROSITE-ProRule" id="PRU00335"/>
    </source>
</evidence>
<evidence type="ECO:0000313" key="7">
    <source>
        <dbReference type="Proteomes" id="UP000306740"/>
    </source>
</evidence>
<proteinExistence type="predicted"/>
<sequence>MSSLLVRVASGRSSRSCAEAAVDVEGWFGVSIRPPLALRATRPAGGRWRWRTRVLLVSDHQESVPAVTSAAARGSRRRERTRVLLLDAAELLMSQRAPEEIRIEDVAAEAGVSAASVYVHFGTKDTLLAAVTDRVLTVATDALRSAYEAEASPLERFAGVGVTYMRLLLDHPAVVKYLTATGERGPRTPVEDEVVARFSQLRREFEQSIRDAVDAGAIRPVDPESMSYLLFGAWNGIAALALRRDDLMLPSERLEQAALEAGVALLDGLKAESPRT</sequence>
<dbReference type="InterPro" id="IPR050109">
    <property type="entry name" value="HTH-type_TetR-like_transc_reg"/>
</dbReference>
<name>A0A5C4N248_9ACTN</name>
<dbReference type="OrthoDB" id="9802498at2"/>
<accession>A0A5C4N248</accession>
<dbReference type="PANTHER" id="PTHR30055">
    <property type="entry name" value="HTH-TYPE TRANSCRIPTIONAL REGULATOR RUTR"/>
    <property type="match status" value="1"/>
</dbReference>
<keyword evidence="1" id="KW-0805">Transcription regulation</keyword>
<comment type="caution">
    <text evidence="6">The sequence shown here is derived from an EMBL/GenBank/DDBJ whole genome shotgun (WGS) entry which is preliminary data.</text>
</comment>
<gene>
    <name evidence="6" type="ORF">FHE65_00555</name>
</gene>
<dbReference type="PANTHER" id="PTHR30055:SF234">
    <property type="entry name" value="HTH-TYPE TRANSCRIPTIONAL REGULATOR BETI"/>
    <property type="match status" value="1"/>
</dbReference>
<dbReference type="Gene3D" id="1.10.10.60">
    <property type="entry name" value="Homeodomain-like"/>
    <property type="match status" value="1"/>
</dbReference>
<dbReference type="SUPFAM" id="SSF48498">
    <property type="entry name" value="Tetracyclin repressor-like, C-terminal domain"/>
    <property type="match status" value="1"/>
</dbReference>
<dbReference type="Proteomes" id="UP000306740">
    <property type="component" value="Unassembled WGS sequence"/>
</dbReference>
<dbReference type="Gene3D" id="1.10.357.10">
    <property type="entry name" value="Tetracycline Repressor, domain 2"/>
    <property type="match status" value="1"/>
</dbReference>
<dbReference type="PRINTS" id="PR00455">
    <property type="entry name" value="HTHTETR"/>
</dbReference>
<keyword evidence="2 4" id="KW-0238">DNA-binding</keyword>
<dbReference type="GO" id="GO:0000976">
    <property type="term" value="F:transcription cis-regulatory region binding"/>
    <property type="evidence" value="ECO:0007669"/>
    <property type="project" value="TreeGrafter"/>
</dbReference>
<dbReference type="InterPro" id="IPR001647">
    <property type="entry name" value="HTH_TetR"/>
</dbReference>
<dbReference type="PROSITE" id="PS50977">
    <property type="entry name" value="HTH_TETR_2"/>
    <property type="match status" value="1"/>
</dbReference>
<dbReference type="InterPro" id="IPR009057">
    <property type="entry name" value="Homeodomain-like_sf"/>
</dbReference>
<reference evidence="6 7" key="1">
    <citation type="submission" date="2019-05" db="EMBL/GenBank/DDBJ databases">
        <title>Mumia sp. nov., isolated from the intestinal contents of plateau pika (Ochotona curzoniae) in the Qinghai-Tibet plateau of China.</title>
        <authorList>
            <person name="Tian Z."/>
        </authorList>
    </citation>
    <scope>NUCLEOTIDE SEQUENCE [LARGE SCALE GENOMIC DNA]</scope>
    <source>
        <strain evidence="7">527</strain>
    </source>
</reference>